<gene>
    <name evidence="1" type="ORF">SAMN04489717_5726</name>
</gene>
<dbReference type="AlphaFoldDB" id="A0A1H1YVV5"/>
<dbReference type="SUPFAM" id="SSF141694">
    <property type="entry name" value="AF2212/PG0164-like"/>
    <property type="match status" value="1"/>
</dbReference>
<sequence length="125" mass="13803">MRARPALPRRARRALTGAAPGVRCVPILCRVNIEFSGELWFWRGPAPWHFVSVPEEECGELAATSPYVTYGWGMIPVTARIGATEWTTSLWPKDGGYIVPVKAWVRRAEKLELGDVVKISLAVGA</sequence>
<evidence type="ECO:0008006" key="3">
    <source>
        <dbReference type="Google" id="ProtNLM"/>
    </source>
</evidence>
<dbReference type="EMBL" id="LT629732">
    <property type="protein sequence ID" value="SDT25540.1"/>
    <property type="molecule type" value="Genomic_DNA"/>
</dbReference>
<dbReference type="InterPro" id="IPR037079">
    <property type="entry name" value="AF2212/PG0164-like_sf"/>
</dbReference>
<protein>
    <recommendedName>
        <fullName evidence="3">DUF1905 domain-containing protein</fullName>
    </recommendedName>
</protein>
<name>A0A1H1YVV5_9ACTN</name>
<dbReference type="Proteomes" id="UP000198983">
    <property type="component" value="Chromosome I"/>
</dbReference>
<dbReference type="Gene3D" id="2.40.30.100">
    <property type="entry name" value="AF2212/PG0164-like"/>
    <property type="match status" value="1"/>
</dbReference>
<reference evidence="1 2" key="1">
    <citation type="submission" date="2016-10" db="EMBL/GenBank/DDBJ databases">
        <authorList>
            <person name="de Groot N.N."/>
        </authorList>
    </citation>
    <scope>NUCLEOTIDE SEQUENCE [LARGE SCALE GENOMIC DNA]</scope>
    <source>
        <strain evidence="1 2">DSM 22024</strain>
    </source>
</reference>
<proteinExistence type="predicted"/>
<organism evidence="1 2">
    <name type="scientific">Actinopolymorpha singaporensis</name>
    <dbReference type="NCBI Taxonomy" id="117157"/>
    <lineage>
        <taxon>Bacteria</taxon>
        <taxon>Bacillati</taxon>
        <taxon>Actinomycetota</taxon>
        <taxon>Actinomycetes</taxon>
        <taxon>Propionibacteriales</taxon>
        <taxon>Actinopolymorphaceae</taxon>
        <taxon>Actinopolymorpha</taxon>
    </lineage>
</organism>
<dbReference type="InterPro" id="IPR015018">
    <property type="entry name" value="DUF1905"/>
</dbReference>
<dbReference type="Pfam" id="PF08922">
    <property type="entry name" value="DUF1905"/>
    <property type="match status" value="1"/>
</dbReference>
<keyword evidence="2" id="KW-1185">Reference proteome</keyword>
<evidence type="ECO:0000313" key="1">
    <source>
        <dbReference type="EMBL" id="SDT25540.1"/>
    </source>
</evidence>
<dbReference type="STRING" id="117157.SAMN04489717_5726"/>
<accession>A0A1H1YVV5</accession>
<evidence type="ECO:0000313" key="2">
    <source>
        <dbReference type="Proteomes" id="UP000198983"/>
    </source>
</evidence>